<gene>
    <name evidence="2" type="ORF">PAPYR_6681</name>
</gene>
<keyword evidence="3" id="KW-1185">Reference proteome</keyword>
<dbReference type="Gene3D" id="3.80.10.10">
    <property type="entry name" value="Ribonuclease Inhibitor"/>
    <property type="match status" value="1"/>
</dbReference>
<evidence type="ECO:0000256" key="1">
    <source>
        <dbReference type="SAM" id="MobiDB-lite"/>
    </source>
</evidence>
<name>A0ABQ8UEN5_9EUKA</name>
<organism evidence="2 3">
    <name type="scientific">Paratrimastix pyriformis</name>
    <dbReference type="NCBI Taxonomy" id="342808"/>
    <lineage>
        <taxon>Eukaryota</taxon>
        <taxon>Metamonada</taxon>
        <taxon>Preaxostyla</taxon>
        <taxon>Paratrimastigidae</taxon>
        <taxon>Paratrimastix</taxon>
    </lineage>
</organism>
<evidence type="ECO:0000313" key="3">
    <source>
        <dbReference type="Proteomes" id="UP001141327"/>
    </source>
</evidence>
<evidence type="ECO:0000313" key="2">
    <source>
        <dbReference type="EMBL" id="KAJ4457752.1"/>
    </source>
</evidence>
<reference evidence="2" key="1">
    <citation type="journal article" date="2022" name="bioRxiv">
        <title>Genomics of Preaxostyla Flagellates Illuminates Evolutionary Transitions and the Path Towards Mitochondrial Loss.</title>
        <authorList>
            <person name="Novak L.V.F."/>
            <person name="Treitli S.C."/>
            <person name="Pyrih J."/>
            <person name="Halakuc P."/>
            <person name="Pipaliya S.V."/>
            <person name="Vacek V."/>
            <person name="Brzon O."/>
            <person name="Soukal P."/>
            <person name="Eme L."/>
            <person name="Dacks J.B."/>
            <person name="Karnkowska A."/>
            <person name="Elias M."/>
            <person name="Hampl V."/>
        </authorList>
    </citation>
    <scope>NUCLEOTIDE SEQUENCE</scope>
    <source>
        <strain evidence="2">RCP-MX</strain>
    </source>
</reference>
<dbReference type="SUPFAM" id="SSF52058">
    <property type="entry name" value="L domain-like"/>
    <property type="match status" value="1"/>
</dbReference>
<dbReference type="InterPro" id="IPR032675">
    <property type="entry name" value="LRR_dom_sf"/>
</dbReference>
<feature type="compositionally biased region" description="Basic residues" evidence="1">
    <location>
        <begin position="111"/>
        <end position="122"/>
    </location>
</feature>
<comment type="caution">
    <text evidence="2">The sequence shown here is derived from an EMBL/GenBank/DDBJ whole genome shotgun (WGS) entry which is preliminary data.</text>
</comment>
<dbReference type="EMBL" id="JAPMOS010000040">
    <property type="protein sequence ID" value="KAJ4457752.1"/>
    <property type="molecule type" value="Genomic_DNA"/>
</dbReference>
<proteinExistence type="predicted"/>
<accession>A0ABQ8UEN5</accession>
<dbReference type="Proteomes" id="UP001141327">
    <property type="component" value="Unassembled WGS sequence"/>
</dbReference>
<protein>
    <submittedName>
        <fullName evidence="2">Uncharacterized protein</fullName>
    </submittedName>
</protein>
<sequence>MVCGITFPEGLSLEAKLAHCRSQAHLQLFVQSQFFEDLTIVPCDIKDQLQHLCLLCCCGLETAEIDEHLTSAAHAEQSALAGIPPAGPAHPQPPEWSLRCGGVFDNIGRQRSRRRAGGRHQAGKGQRAAVGQPHLPRRLAVDDDHRLCAGAQRDALLRQHLWCVPQQHQVAAVTPVPEATNLWERLPPELLPAIIEASPNQLRVTLRLLSLSHRGTAPGWMPTFVGHTRLAVLKLPALNQQDIARILIHLPGLVELTIDPRLSVDASLLAALDRFCPGLQVLRCAIRRQYGSVPAPLSALKQLALREVSFMGERLEALEGSSLATVTNLKCDRCSPAALQSIASHLTSLKLSDALLDENDLPGPWLCRLETLSLSLRSDRPVSAPLLRLLAANQATLCSLTLTINPDADELPPLMASLQALAHLTRLHLVDCSLSALPPDLVDRLERLNISFLCKHESAAAPVRLSSRRLLWLRMQIDGAPALGLALYCPALVELETAGCRLVSMHCPRLRVIMPPQCLDGASPMPNLEVFDRSPRRFSSAGTLWTDPALLLTGSPRLRVLSSVRLTRPDLLARLCACGSLARLEQLHLDVTRLPNPLVLRLPGQLEHLHLQLEQGEEADRKNGPLLPPVDLHLEAPGLVVFVLLASLPSSSVVVRVRLHNCPSLACIRLESAQASIALYADEEAGGTPAMPLRSLYVSARGVFEAASLLGLLTRHGASLSEVTCRGELRLARKLWPQLMRALSGLPWLTGLTLNVSGVSSPLSLSCPELRRLALEDLNGKVKVRLACPWLEELTGIQCPKQQLKFLMTRRDDCRAGTPASRHRILFSP</sequence>
<feature type="region of interest" description="Disordered" evidence="1">
    <location>
        <begin position="111"/>
        <end position="130"/>
    </location>
</feature>